<evidence type="ECO:0000313" key="10">
    <source>
        <dbReference type="Proteomes" id="UP000241394"/>
    </source>
</evidence>
<dbReference type="InParanoid" id="A0A2R6QDB4"/>
<name>A0A2R6QDB4_ACTCC</name>
<comment type="caution">
    <text evidence="9">The sequence shown here is derived from an EMBL/GenBank/DDBJ whole genome shotgun (WGS) entry which is preliminary data.</text>
</comment>
<dbReference type="FunFam" id="2.20.25.80:FF:000002">
    <property type="entry name" value="probable WRKY transcription factor 31"/>
    <property type="match status" value="1"/>
</dbReference>
<dbReference type="AlphaFoldDB" id="A0A2R6QDB4"/>
<feature type="domain" description="WRKY" evidence="8">
    <location>
        <begin position="240"/>
        <end position="306"/>
    </location>
</feature>
<dbReference type="InterPro" id="IPR044810">
    <property type="entry name" value="WRKY_plant"/>
</dbReference>
<feature type="region of interest" description="Disordered" evidence="7">
    <location>
        <begin position="99"/>
        <end position="118"/>
    </location>
</feature>
<dbReference type="PANTHER" id="PTHR31429:SF81">
    <property type="entry name" value="TRANSCRIPTION FACTOR WRKY FAMILY-RELATED"/>
    <property type="match status" value="1"/>
</dbReference>
<dbReference type="InterPro" id="IPR003657">
    <property type="entry name" value="WRKY_dom"/>
</dbReference>
<evidence type="ECO:0000256" key="5">
    <source>
        <dbReference type="ARBA" id="ARBA00023242"/>
    </source>
</evidence>
<dbReference type="Pfam" id="PF03106">
    <property type="entry name" value="WRKY"/>
    <property type="match status" value="1"/>
</dbReference>
<dbReference type="EMBL" id="NKQK01000017">
    <property type="protein sequence ID" value="PSS06121.1"/>
    <property type="molecule type" value="Genomic_DNA"/>
</dbReference>
<reference evidence="10" key="2">
    <citation type="journal article" date="2018" name="BMC Genomics">
        <title>A manually annotated Actinidia chinensis var. chinensis (kiwifruit) genome highlights the challenges associated with draft genomes and gene prediction in plants.</title>
        <authorList>
            <person name="Pilkington S.M."/>
            <person name="Crowhurst R."/>
            <person name="Hilario E."/>
            <person name="Nardozza S."/>
            <person name="Fraser L."/>
            <person name="Peng Y."/>
            <person name="Gunaseelan K."/>
            <person name="Simpson R."/>
            <person name="Tahir J."/>
            <person name="Deroles S.C."/>
            <person name="Templeton K."/>
            <person name="Luo Z."/>
            <person name="Davy M."/>
            <person name="Cheng C."/>
            <person name="McNeilage M."/>
            <person name="Scaglione D."/>
            <person name="Liu Y."/>
            <person name="Zhang Q."/>
            <person name="Datson P."/>
            <person name="De Silva N."/>
            <person name="Gardiner S.E."/>
            <person name="Bassett H."/>
            <person name="Chagne D."/>
            <person name="McCallum J."/>
            <person name="Dzierzon H."/>
            <person name="Deng C."/>
            <person name="Wang Y.Y."/>
            <person name="Barron L."/>
            <person name="Manako K."/>
            <person name="Bowen J."/>
            <person name="Foster T.M."/>
            <person name="Erridge Z.A."/>
            <person name="Tiffin H."/>
            <person name="Waite C.N."/>
            <person name="Davies K.M."/>
            <person name="Grierson E.P."/>
            <person name="Laing W.A."/>
            <person name="Kirk R."/>
            <person name="Chen X."/>
            <person name="Wood M."/>
            <person name="Montefiori M."/>
            <person name="Brummell D.A."/>
            <person name="Schwinn K.E."/>
            <person name="Catanach A."/>
            <person name="Fullerton C."/>
            <person name="Li D."/>
            <person name="Meiyalaghan S."/>
            <person name="Nieuwenhuizen N."/>
            <person name="Read N."/>
            <person name="Prakash R."/>
            <person name="Hunter D."/>
            <person name="Zhang H."/>
            <person name="McKenzie M."/>
            <person name="Knabel M."/>
            <person name="Harris A."/>
            <person name="Allan A.C."/>
            <person name="Gleave A."/>
            <person name="Chen A."/>
            <person name="Janssen B.J."/>
            <person name="Plunkett B."/>
            <person name="Ampomah-Dwamena C."/>
            <person name="Voogd C."/>
            <person name="Leif D."/>
            <person name="Lafferty D."/>
            <person name="Souleyre E.J.F."/>
            <person name="Varkonyi-Gasic E."/>
            <person name="Gambi F."/>
            <person name="Hanley J."/>
            <person name="Yao J.L."/>
            <person name="Cheung J."/>
            <person name="David K.M."/>
            <person name="Warren B."/>
            <person name="Marsh K."/>
            <person name="Snowden K.C."/>
            <person name="Lin-Wang K."/>
            <person name="Brian L."/>
            <person name="Martinez-Sanchez M."/>
            <person name="Wang M."/>
            <person name="Ileperuma N."/>
            <person name="Macnee N."/>
            <person name="Campin R."/>
            <person name="McAtee P."/>
            <person name="Drummond R.S.M."/>
            <person name="Espley R.V."/>
            <person name="Ireland H.S."/>
            <person name="Wu R."/>
            <person name="Atkinson R.G."/>
            <person name="Karunairetnam S."/>
            <person name="Bulley S."/>
            <person name="Chunkath S."/>
            <person name="Hanley Z."/>
            <person name="Storey R."/>
            <person name="Thrimawithana A.H."/>
            <person name="Thomson S."/>
            <person name="David C."/>
            <person name="Testolin R."/>
            <person name="Huang H."/>
            <person name="Hellens R.P."/>
            <person name="Schaffer R.J."/>
        </authorList>
    </citation>
    <scope>NUCLEOTIDE SEQUENCE [LARGE SCALE GENOMIC DNA]</scope>
    <source>
        <strain evidence="10">cv. Red5</strain>
    </source>
</reference>
<reference evidence="9 10" key="1">
    <citation type="submission" date="2017-07" db="EMBL/GenBank/DDBJ databases">
        <title>An improved, manually edited Actinidia chinensis var. chinensis (kiwifruit) genome highlights the challenges associated with draft genomes and gene prediction in plants.</title>
        <authorList>
            <person name="Pilkington S."/>
            <person name="Crowhurst R."/>
            <person name="Hilario E."/>
            <person name="Nardozza S."/>
            <person name="Fraser L."/>
            <person name="Peng Y."/>
            <person name="Gunaseelan K."/>
            <person name="Simpson R."/>
            <person name="Tahir J."/>
            <person name="Deroles S."/>
            <person name="Templeton K."/>
            <person name="Luo Z."/>
            <person name="Davy M."/>
            <person name="Cheng C."/>
            <person name="Mcneilage M."/>
            <person name="Scaglione D."/>
            <person name="Liu Y."/>
            <person name="Zhang Q."/>
            <person name="Datson P."/>
            <person name="De Silva N."/>
            <person name="Gardiner S."/>
            <person name="Bassett H."/>
            <person name="Chagne D."/>
            <person name="Mccallum J."/>
            <person name="Dzierzon H."/>
            <person name="Deng C."/>
            <person name="Wang Y.-Y."/>
            <person name="Barron N."/>
            <person name="Manako K."/>
            <person name="Bowen J."/>
            <person name="Foster T."/>
            <person name="Erridge Z."/>
            <person name="Tiffin H."/>
            <person name="Waite C."/>
            <person name="Davies K."/>
            <person name="Grierson E."/>
            <person name="Laing W."/>
            <person name="Kirk R."/>
            <person name="Chen X."/>
            <person name="Wood M."/>
            <person name="Montefiori M."/>
            <person name="Brummell D."/>
            <person name="Schwinn K."/>
            <person name="Catanach A."/>
            <person name="Fullerton C."/>
            <person name="Li D."/>
            <person name="Meiyalaghan S."/>
            <person name="Nieuwenhuizen N."/>
            <person name="Read N."/>
            <person name="Prakash R."/>
            <person name="Hunter D."/>
            <person name="Zhang H."/>
            <person name="Mckenzie M."/>
            <person name="Knabel M."/>
            <person name="Harris A."/>
            <person name="Allan A."/>
            <person name="Chen A."/>
            <person name="Janssen B."/>
            <person name="Plunkett B."/>
            <person name="Dwamena C."/>
            <person name="Voogd C."/>
            <person name="Leif D."/>
            <person name="Lafferty D."/>
            <person name="Souleyre E."/>
            <person name="Varkonyi-Gasic E."/>
            <person name="Gambi F."/>
            <person name="Hanley J."/>
            <person name="Yao J.-L."/>
            <person name="Cheung J."/>
            <person name="David K."/>
            <person name="Warren B."/>
            <person name="Marsh K."/>
            <person name="Snowden K."/>
            <person name="Lin-Wang K."/>
            <person name="Brian L."/>
            <person name="Martinez-Sanchez M."/>
            <person name="Wang M."/>
            <person name="Ileperuma N."/>
            <person name="Macnee N."/>
            <person name="Campin R."/>
            <person name="Mcatee P."/>
            <person name="Drummond R."/>
            <person name="Espley R."/>
            <person name="Ireland H."/>
            <person name="Wu R."/>
            <person name="Atkinson R."/>
            <person name="Karunairetnam S."/>
            <person name="Bulley S."/>
            <person name="Chunkath S."/>
            <person name="Hanley Z."/>
            <person name="Storey R."/>
            <person name="Thrimawithana A."/>
            <person name="Thomson S."/>
            <person name="David C."/>
            <person name="Testolin R."/>
        </authorList>
    </citation>
    <scope>NUCLEOTIDE SEQUENCE [LARGE SCALE GENOMIC DNA]</scope>
    <source>
        <strain evidence="10">cv. Red5</strain>
        <tissue evidence="9">Young leaf</tissue>
    </source>
</reference>
<evidence type="ECO:0000256" key="2">
    <source>
        <dbReference type="ARBA" id="ARBA00023015"/>
    </source>
</evidence>
<dbReference type="Gramene" id="PSS06121">
    <property type="protein sequence ID" value="PSS06121"/>
    <property type="gene ID" value="CEY00_Acc19394"/>
</dbReference>
<dbReference type="SMART" id="SM00774">
    <property type="entry name" value="WRKY"/>
    <property type="match status" value="1"/>
</dbReference>
<gene>
    <name evidence="9" type="ORF">CEY00_Acc19394</name>
</gene>
<dbReference type="PANTHER" id="PTHR31429">
    <property type="entry name" value="WRKY TRANSCRIPTION FACTOR 36-RELATED"/>
    <property type="match status" value="1"/>
</dbReference>
<dbReference type="InterPro" id="IPR036576">
    <property type="entry name" value="WRKY_dom_sf"/>
</dbReference>
<dbReference type="GO" id="GO:0003700">
    <property type="term" value="F:DNA-binding transcription factor activity"/>
    <property type="evidence" value="ECO:0007669"/>
    <property type="project" value="InterPro"/>
</dbReference>
<dbReference type="GO" id="GO:0043565">
    <property type="term" value="F:sequence-specific DNA binding"/>
    <property type="evidence" value="ECO:0007669"/>
    <property type="project" value="InterPro"/>
</dbReference>
<dbReference type="Gene3D" id="2.20.25.80">
    <property type="entry name" value="WRKY domain"/>
    <property type="match status" value="1"/>
</dbReference>
<keyword evidence="2" id="KW-0805">Transcription regulation</keyword>
<keyword evidence="5" id="KW-0539">Nucleus</keyword>
<keyword evidence="4" id="KW-0804">Transcription</keyword>
<dbReference type="GO" id="GO:0005634">
    <property type="term" value="C:nucleus"/>
    <property type="evidence" value="ECO:0007669"/>
    <property type="project" value="UniProtKB-SubCell"/>
</dbReference>
<dbReference type="Proteomes" id="UP000241394">
    <property type="component" value="Chromosome LG17"/>
</dbReference>
<proteinExistence type="inferred from homology"/>
<sequence>MSINIQAPPIRLFIPKPTTIHSFLNSNHSFQLKARNHRQVYSMAMSSDKRIVDFFAHDQNPCSKEKLCVDIKKESTHDHGGVSRGFELDTGLNLVSANTDSDKSGVDDEVSPNIKHKQSSSKLAVLQCELDRMNKENQRLRVMLNLTNNNYHDLQMRISTLMQHQNQIQKTRKGEENEIFEEKRPRGVVVPRQFMDLGQDDSESNEIAQFDANKVDTSKDFDKTTEATKRRVRVSVRARSEAAMISDGCQWRKYGQKMAKGNPCPRAYYRCTMGIACPVRKHVQRCAEDTTILITTYEGTHNHPLPPSATTMAATTSAAASTALSGSISTTNNGLLSPTQTLIPYSQTMNATLSAYSPFPTVTLDLTTNPTNPSHYFHRRQPHFHAPNFPNMNQNFVPQNLYNESKLCGLEGSGDVVGNVTADPNLTKALVAAITSIMGNVHPQNVTSRNSN</sequence>
<accession>A0A2R6QDB4</accession>
<evidence type="ECO:0000313" key="9">
    <source>
        <dbReference type="EMBL" id="PSS06121.1"/>
    </source>
</evidence>
<evidence type="ECO:0000256" key="4">
    <source>
        <dbReference type="ARBA" id="ARBA00023163"/>
    </source>
</evidence>
<keyword evidence="3" id="KW-0238">DNA-binding</keyword>
<dbReference type="SUPFAM" id="SSF118290">
    <property type="entry name" value="WRKY DNA-binding domain"/>
    <property type="match status" value="1"/>
</dbReference>
<evidence type="ECO:0000259" key="8">
    <source>
        <dbReference type="PROSITE" id="PS50811"/>
    </source>
</evidence>
<evidence type="ECO:0000256" key="3">
    <source>
        <dbReference type="ARBA" id="ARBA00023125"/>
    </source>
</evidence>
<evidence type="ECO:0000256" key="7">
    <source>
        <dbReference type="SAM" id="MobiDB-lite"/>
    </source>
</evidence>
<organism evidence="9 10">
    <name type="scientific">Actinidia chinensis var. chinensis</name>
    <name type="common">Chinese soft-hair kiwi</name>
    <dbReference type="NCBI Taxonomy" id="1590841"/>
    <lineage>
        <taxon>Eukaryota</taxon>
        <taxon>Viridiplantae</taxon>
        <taxon>Streptophyta</taxon>
        <taxon>Embryophyta</taxon>
        <taxon>Tracheophyta</taxon>
        <taxon>Spermatophyta</taxon>
        <taxon>Magnoliopsida</taxon>
        <taxon>eudicotyledons</taxon>
        <taxon>Gunneridae</taxon>
        <taxon>Pentapetalae</taxon>
        <taxon>asterids</taxon>
        <taxon>Ericales</taxon>
        <taxon>Actinidiaceae</taxon>
        <taxon>Actinidia</taxon>
    </lineage>
</organism>
<evidence type="ECO:0000256" key="1">
    <source>
        <dbReference type="ARBA" id="ARBA00004123"/>
    </source>
</evidence>
<comment type="subcellular location">
    <subcellularLocation>
        <location evidence="1">Nucleus</location>
    </subcellularLocation>
</comment>
<evidence type="ECO:0000256" key="6">
    <source>
        <dbReference type="ARBA" id="ARBA00061007"/>
    </source>
</evidence>
<keyword evidence="10" id="KW-1185">Reference proteome</keyword>
<dbReference type="OrthoDB" id="2020995at2759"/>
<comment type="similarity">
    <text evidence="6">Belongs to the WRKY group II-b family.</text>
</comment>
<protein>
    <submittedName>
        <fullName evidence="9">WRKY transcription factor</fullName>
    </submittedName>
</protein>
<dbReference type="PROSITE" id="PS50811">
    <property type="entry name" value="WRKY"/>
    <property type="match status" value="1"/>
</dbReference>
<dbReference type="OMA" id="QFMDLGQ"/>